<dbReference type="Proteomes" id="UP001323405">
    <property type="component" value="Unassembled WGS sequence"/>
</dbReference>
<protein>
    <submittedName>
        <fullName evidence="2">Uncharacterized protein</fullName>
    </submittedName>
</protein>
<comment type="caution">
    <text evidence="2">The sequence shown here is derived from an EMBL/GenBank/DDBJ whole genome shotgun (WGS) entry which is preliminary data.</text>
</comment>
<dbReference type="RefSeq" id="XP_062749699.1">
    <property type="nucleotide sequence ID" value="XM_062886588.1"/>
</dbReference>
<dbReference type="GeneID" id="87906495"/>
<accession>A0ABR0GYP4</accession>
<evidence type="ECO:0000256" key="1">
    <source>
        <dbReference type="SAM" id="MobiDB-lite"/>
    </source>
</evidence>
<name>A0ABR0GYP4_9PEZI</name>
<dbReference type="EMBL" id="JAFFHA010000001">
    <property type="protein sequence ID" value="KAK4660729.1"/>
    <property type="molecule type" value="Genomic_DNA"/>
</dbReference>
<feature type="compositionally biased region" description="Acidic residues" evidence="1">
    <location>
        <begin position="121"/>
        <end position="130"/>
    </location>
</feature>
<evidence type="ECO:0000313" key="2">
    <source>
        <dbReference type="EMBL" id="KAK4660729.1"/>
    </source>
</evidence>
<feature type="region of interest" description="Disordered" evidence="1">
    <location>
        <begin position="121"/>
        <end position="155"/>
    </location>
</feature>
<keyword evidence="3" id="KW-1185">Reference proteome</keyword>
<reference evidence="2 3" key="1">
    <citation type="journal article" date="2023" name="bioRxiv">
        <title>High-quality genome assemblies of four members of thePodospora anserinaspecies complex.</title>
        <authorList>
            <person name="Ament-Velasquez S.L."/>
            <person name="Vogan A.A."/>
            <person name="Wallerman O."/>
            <person name="Hartmann F."/>
            <person name="Gautier V."/>
            <person name="Silar P."/>
            <person name="Giraud T."/>
            <person name="Johannesson H."/>
        </authorList>
    </citation>
    <scope>NUCLEOTIDE SEQUENCE [LARGE SCALE GENOMIC DNA]</scope>
    <source>
        <strain evidence="2 3">CBS 415.72m</strain>
    </source>
</reference>
<organism evidence="2 3">
    <name type="scientific">Podospora pseudocomata</name>
    <dbReference type="NCBI Taxonomy" id="2093779"/>
    <lineage>
        <taxon>Eukaryota</taxon>
        <taxon>Fungi</taxon>
        <taxon>Dikarya</taxon>
        <taxon>Ascomycota</taxon>
        <taxon>Pezizomycotina</taxon>
        <taxon>Sordariomycetes</taxon>
        <taxon>Sordariomycetidae</taxon>
        <taxon>Sordariales</taxon>
        <taxon>Podosporaceae</taxon>
        <taxon>Podospora</taxon>
    </lineage>
</organism>
<evidence type="ECO:0000313" key="3">
    <source>
        <dbReference type="Proteomes" id="UP001323405"/>
    </source>
</evidence>
<proteinExistence type="predicted"/>
<sequence length="238" mass="27265">MDTCTPGDSKIGYACQLTPEAYFAKLRLGKGHAATAASWVRRHIDRVYDDYSSAHLARDEDGVKFNPAMLQFLRPIRRIMNMEDPDAPKQAYLVMTCLQNLWYDEMDQWCNTMCDKRLEDGLEDEEERENEPDSHSCYPNGGNGGVLPPGDNRKSNGKDLIGKYDHLLDKLVVGEAVAIHEQQDYVSHFIGITDWLPETRKELDLLSVLERRKKQLTLVEMGFVKLKPRKEEEKGCEN</sequence>
<gene>
    <name evidence="2" type="ORF">QC762_121600</name>
</gene>